<feature type="domain" description="N-acetyltransferase" evidence="2">
    <location>
        <begin position="17"/>
        <end position="178"/>
    </location>
</feature>
<dbReference type="Proteomes" id="UP001207228">
    <property type="component" value="Unassembled WGS sequence"/>
</dbReference>
<dbReference type="EMBL" id="JAPFQO010000014">
    <property type="protein sequence ID" value="MCX2742020.1"/>
    <property type="molecule type" value="Genomic_DNA"/>
</dbReference>
<dbReference type="Pfam" id="PF00583">
    <property type="entry name" value="Acetyltransf_1"/>
    <property type="match status" value="1"/>
</dbReference>
<dbReference type="Gene3D" id="3.40.630.30">
    <property type="match status" value="1"/>
</dbReference>
<evidence type="ECO:0000313" key="4">
    <source>
        <dbReference type="Proteomes" id="UP001207228"/>
    </source>
</evidence>
<reference evidence="3 4" key="1">
    <citation type="submission" date="2022-11" db="EMBL/GenBank/DDBJ databases">
        <title>The characterization of three novel Bacteroidetes species and genomic analysis of their roles in tidal elemental geochemical cycles.</title>
        <authorList>
            <person name="Ma K.-J."/>
        </authorList>
    </citation>
    <scope>NUCLEOTIDE SEQUENCE [LARGE SCALE GENOMIC DNA]</scope>
    <source>
        <strain evidence="3 4">M82</strain>
    </source>
</reference>
<protein>
    <submittedName>
        <fullName evidence="3">GNAT family N-acetyltransferase</fullName>
    </submittedName>
</protein>
<dbReference type="InterPro" id="IPR016181">
    <property type="entry name" value="Acyl_CoA_acyltransferase"/>
</dbReference>
<accession>A0ABT3RKD4</accession>
<organism evidence="3 4">
    <name type="scientific">Pontibacter anaerobius</name>
    <dbReference type="NCBI Taxonomy" id="2993940"/>
    <lineage>
        <taxon>Bacteria</taxon>
        <taxon>Pseudomonadati</taxon>
        <taxon>Bacteroidota</taxon>
        <taxon>Cytophagia</taxon>
        <taxon>Cytophagales</taxon>
        <taxon>Hymenobacteraceae</taxon>
        <taxon>Pontibacter</taxon>
    </lineage>
</organism>
<dbReference type="PANTHER" id="PTHR13947">
    <property type="entry name" value="GNAT FAMILY N-ACETYLTRANSFERASE"/>
    <property type="match status" value="1"/>
</dbReference>
<dbReference type="PROSITE" id="PS51186">
    <property type="entry name" value="GNAT"/>
    <property type="match status" value="1"/>
</dbReference>
<dbReference type="PANTHER" id="PTHR13947:SF37">
    <property type="entry name" value="LD18367P"/>
    <property type="match status" value="1"/>
</dbReference>
<dbReference type="SUPFAM" id="SSF55729">
    <property type="entry name" value="Acyl-CoA N-acyltransferases (Nat)"/>
    <property type="match status" value="1"/>
</dbReference>
<dbReference type="InterPro" id="IPR000182">
    <property type="entry name" value="GNAT_dom"/>
</dbReference>
<dbReference type="CDD" id="cd04301">
    <property type="entry name" value="NAT_SF"/>
    <property type="match status" value="1"/>
</dbReference>
<comment type="caution">
    <text evidence="3">The sequence shown here is derived from an EMBL/GenBank/DDBJ whole genome shotgun (WGS) entry which is preliminary data.</text>
</comment>
<keyword evidence="4" id="KW-1185">Reference proteome</keyword>
<gene>
    <name evidence="3" type="ORF">OO017_18830</name>
</gene>
<name>A0ABT3RKD4_9BACT</name>
<evidence type="ECO:0000256" key="1">
    <source>
        <dbReference type="ARBA" id="ARBA00022679"/>
    </source>
</evidence>
<evidence type="ECO:0000313" key="3">
    <source>
        <dbReference type="EMBL" id="MCX2742020.1"/>
    </source>
</evidence>
<sequence>MEIKRKPAYLVRNACATEYERIGKLLVRVYAQLEGFPKEHEQPAYYNMLSNIGDLTANPGTELLVAASAEGKIAGAVVFFSNMQYYGSGGIATKEQNAAGFRLLAVDSAARGQGIGRLLTEACIQKARDEKLSQVIIHTTRAMLPAWKMYESLGFRRSEDLDFLQGDLPVFGFRLPLSSPEV</sequence>
<dbReference type="InterPro" id="IPR050769">
    <property type="entry name" value="NAT_camello-type"/>
</dbReference>
<dbReference type="RefSeq" id="WP_266054253.1">
    <property type="nucleotide sequence ID" value="NZ_JAPFQO010000014.1"/>
</dbReference>
<keyword evidence="1" id="KW-0808">Transferase</keyword>
<evidence type="ECO:0000259" key="2">
    <source>
        <dbReference type="PROSITE" id="PS51186"/>
    </source>
</evidence>
<proteinExistence type="predicted"/>